<organism evidence="2 4">
    <name type="scientific">Alkalithermobacter thermoalcaliphilus JW-YL-7 = DSM 7308</name>
    <dbReference type="NCBI Taxonomy" id="1121328"/>
    <lineage>
        <taxon>Bacteria</taxon>
        <taxon>Bacillati</taxon>
        <taxon>Bacillota</taxon>
        <taxon>Clostridia</taxon>
        <taxon>Peptostreptococcales</taxon>
        <taxon>Tepidibacteraceae</taxon>
        <taxon>Alkalithermobacter</taxon>
    </lineage>
</organism>
<evidence type="ECO:0000313" key="5">
    <source>
        <dbReference type="Proteomes" id="UP000323392"/>
    </source>
</evidence>
<comment type="caution">
    <text evidence="2">The sequence shown here is derived from an EMBL/GenBank/DDBJ whole genome shotgun (WGS) entry which is preliminary data.</text>
</comment>
<dbReference type="InterPro" id="IPR003664">
    <property type="entry name" value="FA_synthesis"/>
</dbReference>
<dbReference type="PATRIC" id="fig|1121328.3.peg.385"/>
<dbReference type="OrthoDB" id="9769886at2"/>
<feature type="active site" evidence="1">
    <location>
        <position position="361"/>
    </location>
</feature>
<dbReference type="Proteomes" id="UP000092605">
    <property type="component" value="Unassembled WGS sequence"/>
</dbReference>
<dbReference type="NCBIfam" id="NF040747">
    <property type="entry name" value="reduct_C_alpha"/>
    <property type="match status" value="1"/>
</dbReference>
<dbReference type="GO" id="GO:0016747">
    <property type="term" value="F:acyltransferase activity, transferring groups other than amino-acyl groups"/>
    <property type="evidence" value="ECO:0007669"/>
    <property type="project" value="InterPro"/>
</dbReference>
<evidence type="ECO:0000313" key="3">
    <source>
        <dbReference type="EMBL" id="SHK83733.1"/>
    </source>
</evidence>
<proteinExistence type="predicted"/>
<evidence type="ECO:0000256" key="1">
    <source>
        <dbReference type="PIRSR" id="PIRSR036593-50"/>
    </source>
</evidence>
<dbReference type="STRING" id="1121328.JWYL7_0386"/>
<sequence length="393" mass="42503">MTQNNNLKKILSDAFLKIANSIESGNFGKKIKIGLTTLGSEHGVENLVNGAHIAKSMSNQYDIVLIGPKVDTELEVFEANTEEEMHKKMEELLDSGYISACVTMHYNFPIGVSTVGRVVTPGKGKEMIIATTTGTSSAHRVEAMIKNAIYGIIVAKSIGIKNPTVGILNLDGARQVEKALKELDSNGYKINFTESIRSDGGCIMRGNDLLTGTPDVMVTDTLTGNLLMKIFSSYSTGGDYEALGYGYGPGVGFDYDRNILILSRASGAVVVANAIKYAFDIVNGNINKIAKEEFNKAKNAKLDEILSSFKKEAKSKSEDTVVIPQKEVVTASISGIDIMELEDAVKTLWKNGIYAESGMGCTGPIVLVSEDKYKQAIQTLNKEGYSCQESEQC</sequence>
<dbReference type="PIRSF" id="PIRSF036593">
    <property type="entry name" value="GrdD"/>
    <property type="match status" value="1"/>
</dbReference>
<dbReference type="Proteomes" id="UP000323392">
    <property type="component" value="Unassembled WGS sequence"/>
</dbReference>
<dbReference type="EMBL" id="LSFY01000001">
    <property type="protein sequence ID" value="KXZ39311.1"/>
    <property type="molecule type" value="Genomic_DNA"/>
</dbReference>
<gene>
    <name evidence="2" type="ORF">JWYL7_0386</name>
    <name evidence="3" type="ORF">SAMN05661008_00969</name>
</gene>
<dbReference type="InterPro" id="IPR012116">
    <property type="entry name" value="Gly_reductase_pC_asu"/>
</dbReference>
<accession>A0A150FNV7</accession>
<dbReference type="GO" id="GO:0006633">
    <property type="term" value="P:fatty acid biosynthetic process"/>
    <property type="evidence" value="ECO:0007669"/>
    <property type="project" value="InterPro"/>
</dbReference>
<reference evidence="2 4" key="1">
    <citation type="submission" date="2016-02" db="EMBL/GenBank/DDBJ databases">
        <title>Draft genome sequence for Clostridium paradoxum JW-YL-7.</title>
        <authorList>
            <person name="Utturkar S.M."/>
            <person name="Lancaster A."/>
            <person name="Poole F.L."/>
            <person name="Adams M.W."/>
            <person name="Brown S.D."/>
        </authorList>
    </citation>
    <scope>NUCLEOTIDE SEQUENCE [LARGE SCALE GENOMIC DNA]</scope>
    <source>
        <strain evidence="2 4">JW-YL-7</strain>
    </source>
</reference>
<dbReference type="Pfam" id="PF02504">
    <property type="entry name" value="FA_synthesis"/>
    <property type="match status" value="1"/>
</dbReference>
<name>A0A150FNV7_CLOPD</name>
<dbReference type="AlphaFoldDB" id="A0A150FNV7"/>
<dbReference type="Gene3D" id="3.40.718.10">
    <property type="entry name" value="Isopropylmalate Dehydrogenase"/>
    <property type="match status" value="1"/>
</dbReference>
<dbReference type="SUPFAM" id="SSF53659">
    <property type="entry name" value="Isocitrate/Isopropylmalate dehydrogenase-like"/>
    <property type="match status" value="1"/>
</dbReference>
<protein>
    <submittedName>
        <fullName evidence="2">Fatty acid synthesis plsX protein</fullName>
    </submittedName>
    <submittedName>
        <fullName evidence="3">Glycine reductase</fullName>
    </submittedName>
</protein>
<dbReference type="EMBL" id="FRBG01000006">
    <property type="protein sequence ID" value="SHK83733.1"/>
    <property type="molecule type" value="Genomic_DNA"/>
</dbReference>
<dbReference type="RefSeq" id="WP_066068258.1">
    <property type="nucleotide sequence ID" value="NZ_FRBG01000006.1"/>
</dbReference>
<evidence type="ECO:0000313" key="2">
    <source>
        <dbReference type="EMBL" id="KXZ39311.1"/>
    </source>
</evidence>
<reference evidence="3 5" key="2">
    <citation type="submission" date="2016-11" db="EMBL/GenBank/DDBJ databases">
        <authorList>
            <person name="Varghese N."/>
            <person name="Submissions S."/>
        </authorList>
    </citation>
    <scope>NUCLEOTIDE SEQUENCE [LARGE SCALE GENOMIC DNA]</scope>
    <source>
        <strain evidence="3 5">DSM 7308</strain>
    </source>
</reference>
<keyword evidence="5" id="KW-1185">Reference proteome</keyword>
<evidence type="ECO:0000313" key="4">
    <source>
        <dbReference type="Proteomes" id="UP000092605"/>
    </source>
</evidence>